<dbReference type="Proteomes" id="UP000011074">
    <property type="component" value="Chromosome"/>
</dbReference>
<organism evidence="3 4">
    <name type="scientific">Streptomyces rimosus subsp. rimosus (strain ATCC 10970 / DSM 40260 / JCM 4667 / NRRL 2234)</name>
    <dbReference type="NCBI Taxonomy" id="1265868"/>
    <lineage>
        <taxon>Bacteria</taxon>
        <taxon>Bacillati</taxon>
        <taxon>Actinomycetota</taxon>
        <taxon>Actinomycetes</taxon>
        <taxon>Kitasatosporales</taxon>
        <taxon>Streptomycetaceae</taxon>
        <taxon>Streptomyces</taxon>
    </lineage>
</organism>
<gene>
    <name evidence="3" type="ORF">SRIM_023500</name>
</gene>
<feature type="compositionally biased region" description="Low complexity" evidence="2">
    <location>
        <begin position="291"/>
        <end position="308"/>
    </location>
</feature>
<reference evidence="3" key="2">
    <citation type="submission" date="2020-01" db="EMBL/GenBank/DDBJ databases">
        <authorList>
            <person name="Algora L."/>
            <person name="Schniete J.K."/>
            <person name="MacFadyen A."/>
            <person name="Hoskisson P.A."/>
            <person name="Hunter I.S."/>
            <person name="Herron P.R."/>
        </authorList>
    </citation>
    <scope>NUCLEOTIDE SEQUENCE</scope>
    <source>
        <strain evidence="3">ATCC 10970</strain>
    </source>
</reference>
<dbReference type="AlphaFoldDB" id="A0A8A1US88"/>
<evidence type="ECO:0008006" key="5">
    <source>
        <dbReference type="Google" id="ProtNLM"/>
    </source>
</evidence>
<evidence type="ECO:0000256" key="2">
    <source>
        <dbReference type="SAM" id="MobiDB-lite"/>
    </source>
</evidence>
<dbReference type="EMBL" id="CP048261">
    <property type="protein sequence ID" value="QST82728.1"/>
    <property type="molecule type" value="Genomic_DNA"/>
</dbReference>
<reference evidence="3" key="1">
    <citation type="submission" date="2012-12" db="EMBL/GenBank/DDBJ databases">
        <authorList>
            <person name="Pethick F.E."/>
            <person name="MacFadyen A.C."/>
            <person name="Tang Z."/>
            <person name="Sangal V."/>
            <person name="Tze-Tze L."/>
            <person name="Chu J."/>
            <person name="Guo M."/>
            <person name="Kirby R."/>
            <person name="Hoskisson P.A."/>
            <person name="Herron P.R."/>
            <person name="Hunter I.S."/>
        </authorList>
    </citation>
    <scope>NUCLEOTIDE SEQUENCE</scope>
    <source>
        <strain evidence="3">ATCC 10970</strain>
    </source>
</reference>
<feature type="compositionally biased region" description="Polar residues" evidence="2">
    <location>
        <begin position="231"/>
        <end position="250"/>
    </location>
</feature>
<name>A0A8A1US88_STRR1</name>
<accession>A0A8A1US88</accession>
<keyword evidence="1" id="KW-0175">Coiled coil</keyword>
<feature type="compositionally biased region" description="Low complexity" evidence="2">
    <location>
        <begin position="256"/>
        <end position="279"/>
    </location>
</feature>
<evidence type="ECO:0000313" key="4">
    <source>
        <dbReference type="Proteomes" id="UP000011074"/>
    </source>
</evidence>
<feature type="region of interest" description="Disordered" evidence="2">
    <location>
        <begin position="332"/>
        <end position="471"/>
    </location>
</feature>
<feature type="coiled-coil region" evidence="1">
    <location>
        <begin position="88"/>
        <end position="136"/>
    </location>
</feature>
<sequence length="487" mass="49899">MPRGRHRHSPPLHRLLPPVTVAGVSLACASGVWFVGDDLVQGALATGAAAAAVTGSVLLRAWDRTAGKSVAELKTARVRDEWKTDERIAELETDLEESREIRGRLDTKLRAKRAELARLRSEHAELLRRYATAETERASALEGRRLLAIEAGTPAGELTAGDGPDGVPGTLTAVMYHRAAEALRQLSRNAARQAGHGPAERVPAQDGEDGQGNPVAATEPSAEQGRPRTAADTQPTGSEPDGSEQSGTESDGSRPGDAVAAAGKDANAVSASDTPAGDRSPADADARDAGRQAGRQTARPAPNLRPVPAAAAVVPPVKVPRLPASRVQGGFDFFGTATGTGAVRNGTAPTGPGPGVPSAVPRRAKPARQLEEDLADVVGDEAVAEQSARGRARTTDEVRSGSGRKPESGPESATGSKPGETGDEAAEAAATEVAGEADAVKASDGGAAEEASAAEDSGKGDGEVIDLTAHDETEQIDLVELRSAVSS</sequence>
<dbReference type="PROSITE" id="PS51257">
    <property type="entry name" value="PROKAR_LIPOPROTEIN"/>
    <property type="match status" value="1"/>
</dbReference>
<evidence type="ECO:0000256" key="1">
    <source>
        <dbReference type="SAM" id="Coils"/>
    </source>
</evidence>
<feature type="compositionally biased region" description="Basic and acidic residues" evidence="2">
    <location>
        <begin position="456"/>
        <end position="471"/>
    </location>
</feature>
<feature type="compositionally biased region" description="Low complexity" evidence="2">
    <location>
        <begin position="427"/>
        <end position="455"/>
    </location>
</feature>
<feature type="compositionally biased region" description="Low complexity" evidence="2">
    <location>
        <begin position="332"/>
        <end position="361"/>
    </location>
</feature>
<feature type="region of interest" description="Disordered" evidence="2">
    <location>
        <begin position="189"/>
        <end position="308"/>
    </location>
</feature>
<proteinExistence type="predicted"/>
<protein>
    <recommendedName>
        <fullName evidence="5">Secreted protein</fullName>
    </recommendedName>
</protein>
<reference evidence="3" key="3">
    <citation type="journal article" date="2021" name="bioRxiv">
        <title>Bilateral symmetry of linear streptomycete chromosomes.</title>
        <authorList>
            <person name="Algora-Gallardo L."/>
            <person name="Schniete J.K."/>
            <person name="Mark D.R."/>
            <person name="Hunter I.S."/>
            <person name="Herron P.R."/>
        </authorList>
    </citation>
    <scope>NUCLEOTIDE SEQUENCE</scope>
    <source>
        <strain evidence="3">ATCC 10970</strain>
    </source>
</reference>
<feature type="compositionally biased region" description="Acidic residues" evidence="2">
    <location>
        <begin position="372"/>
        <end position="383"/>
    </location>
</feature>
<feature type="compositionally biased region" description="Basic and acidic residues" evidence="2">
    <location>
        <begin position="280"/>
        <end position="290"/>
    </location>
</feature>
<feature type="compositionally biased region" description="Basic and acidic residues" evidence="2">
    <location>
        <begin position="393"/>
        <end position="408"/>
    </location>
</feature>
<evidence type="ECO:0000313" key="3">
    <source>
        <dbReference type="EMBL" id="QST82728.1"/>
    </source>
</evidence>